<evidence type="ECO:0000256" key="5">
    <source>
        <dbReference type="ARBA" id="ARBA00022741"/>
    </source>
</evidence>
<dbReference type="Pfam" id="PF01171">
    <property type="entry name" value="ATP_bind_3"/>
    <property type="match status" value="1"/>
</dbReference>
<comment type="subcellular location">
    <subcellularLocation>
        <location evidence="1 8">Cytoplasm</location>
    </subcellularLocation>
</comment>
<comment type="domain">
    <text evidence="8">The N-terminal region contains the highly conserved SGGXDS motif, predicted to be a P-loop motif involved in ATP binding.</text>
</comment>
<dbReference type="InterPro" id="IPR012094">
    <property type="entry name" value="tRNA_Ile_lys_synt"/>
</dbReference>
<keyword evidence="6 8" id="KW-0067">ATP-binding</keyword>
<sequence length="455" mass="51547">MLNKVQNFINKHQLLDNNRRYLVALSGGADSVCLLLILHKLGYAVEAAHCNFKLRGEESNRDEQFCIDLCKRQNIKIHLIHFDTREYAALKKISIEMAARDLRYRYFEQLCRDIDAAGICVGHHQDDSVETILLNLVRGTGIKGLTGIKPINGLIIRPLLVCSKEDINAYLKVEGATYITDSSNLVPDVMRNKIRLQVLPLLREINPSVEHAIMQTASHLIETERVVEGAVETALSNVAFSHNKLTACGCLEIPLKVFLDFSSSAYLLFYVLSPLGFNSAQIKEINAGLATSVGRIWESAEYEITLDALSLVISRKDYKKALHKKFPEEGLYVVDSEHSIRITYINNVEAITSEELRRDPYTIYIDAAQAKFPLILRNVVNGDKFVPFGMTGVKLVSDFLTDLKKNRFEKRNQLLLTDATNLSLWLVGFRTDNRVRYTKKSTQVLKISYIETHNI</sequence>
<keyword evidence="9" id="KW-0812">Transmembrane</keyword>
<comment type="caution">
    <text evidence="11">The sequence shown here is derived from an EMBL/GenBank/DDBJ whole genome shotgun (WGS) entry which is preliminary data.</text>
</comment>
<feature type="domain" description="Lysidine-tRNA(Ile) synthetase C-terminal" evidence="10">
    <location>
        <begin position="374"/>
        <end position="447"/>
    </location>
</feature>
<proteinExistence type="inferred from homology"/>
<dbReference type="AlphaFoldDB" id="A0A096BRC7"/>
<dbReference type="NCBIfam" id="TIGR02432">
    <property type="entry name" value="lysidine_TilS_N"/>
    <property type="match status" value="1"/>
</dbReference>
<dbReference type="EC" id="6.3.4.19" evidence="8"/>
<accession>A0A096BRC7</accession>
<protein>
    <recommendedName>
        <fullName evidence="8">tRNA(Ile)-lysidine synthase</fullName>
        <ecNumber evidence="8">6.3.4.19</ecNumber>
    </recommendedName>
    <alternativeName>
        <fullName evidence="8">tRNA(Ile)-2-lysyl-cytidine synthase</fullName>
    </alternativeName>
    <alternativeName>
        <fullName evidence="8">tRNA(Ile)-lysidine synthetase</fullName>
    </alternativeName>
</protein>
<keyword evidence="9" id="KW-0472">Membrane</keyword>
<dbReference type="CDD" id="cd01992">
    <property type="entry name" value="TilS_N"/>
    <property type="match status" value="1"/>
</dbReference>
<dbReference type="EMBL" id="JRNQ01000018">
    <property type="protein sequence ID" value="KGF45227.1"/>
    <property type="molecule type" value="Genomic_DNA"/>
</dbReference>
<organism evidence="11 12">
    <name type="scientific">Prevotella bivia DNF00320</name>
    <dbReference type="NCBI Taxonomy" id="1401068"/>
    <lineage>
        <taxon>Bacteria</taxon>
        <taxon>Pseudomonadati</taxon>
        <taxon>Bacteroidota</taxon>
        <taxon>Bacteroidia</taxon>
        <taxon>Bacteroidales</taxon>
        <taxon>Prevotellaceae</taxon>
        <taxon>Prevotella</taxon>
    </lineage>
</organism>
<dbReference type="InterPro" id="IPR014729">
    <property type="entry name" value="Rossmann-like_a/b/a_fold"/>
</dbReference>
<keyword evidence="5 8" id="KW-0547">Nucleotide-binding</keyword>
<feature type="transmembrane region" description="Helical" evidence="9">
    <location>
        <begin position="21"/>
        <end position="43"/>
    </location>
</feature>
<dbReference type="PANTHER" id="PTHR43033">
    <property type="entry name" value="TRNA(ILE)-LYSIDINE SYNTHASE-RELATED"/>
    <property type="match status" value="1"/>
</dbReference>
<evidence type="ECO:0000256" key="2">
    <source>
        <dbReference type="ARBA" id="ARBA00022490"/>
    </source>
</evidence>
<dbReference type="Proteomes" id="UP000029525">
    <property type="component" value="Unassembled WGS sequence"/>
</dbReference>
<dbReference type="GO" id="GO:0032267">
    <property type="term" value="F:tRNA(Ile)-lysidine synthase activity"/>
    <property type="evidence" value="ECO:0007669"/>
    <property type="project" value="UniProtKB-EC"/>
</dbReference>
<evidence type="ECO:0000256" key="1">
    <source>
        <dbReference type="ARBA" id="ARBA00004496"/>
    </source>
</evidence>
<dbReference type="InterPro" id="IPR012796">
    <property type="entry name" value="Lysidine-tRNA-synth_C"/>
</dbReference>
<reference evidence="11 12" key="1">
    <citation type="submission" date="2014-07" db="EMBL/GenBank/DDBJ databases">
        <authorList>
            <person name="McCorrison J."/>
            <person name="Sanka R."/>
            <person name="Torralba M."/>
            <person name="Gillis M."/>
            <person name="Haft D.H."/>
            <person name="Methe B."/>
            <person name="Sutton G."/>
            <person name="Nelson K.E."/>
        </authorList>
    </citation>
    <scope>NUCLEOTIDE SEQUENCE [LARGE SCALE GENOMIC DNA]</scope>
    <source>
        <strain evidence="11 12">DNF00320</strain>
    </source>
</reference>
<feature type="binding site" evidence="8">
    <location>
        <begin position="26"/>
        <end position="31"/>
    </location>
    <ligand>
        <name>ATP</name>
        <dbReference type="ChEBI" id="CHEBI:30616"/>
    </ligand>
</feature>
<dbReference type="NCBIfam" id="TIGR02433">
    <property type="entry name" value="lysidine_TilS_C"/>
    <property type="match status" value="1"/>
</dbReference>
<evidence type="ECO:0000256" key="6">
    <source>
        <dbReference type="ARBA" id="ARBA00022840"/>
    </source>
</evidence>
<evidence type="ECO:0000256" key="8">
    <source>
        <dbReference type="HAMAP-Rule" id="MF_01161"/>
    </source>
</evidence>
<dbReference type="GO" id="GO:0005737">
    <property type="term" value="C:cytoplasm"/>
    <property type="evidence" value="ECO:0007669"/>
    <property type="project" value="UniProtKB-SubCell"/>
</dbReference>
<dbReference type="SMART" id="SM00977">
    <property type="entry name" value="TilS_C"/>
    <property type="match status" value="1"/>
</dbReference>
<comment type="similarity">
    <text evidence="8">Belongs to the tRNA(Ile)-lysidine synthase family.</text>
</comment>
<keyword evidence="2 8" id="KW-0963">Cytoplasm</keyword>
<evidence type="ECO:0000256" key="4">
    <source>
        <dbReference type="ARBA" id="ARBA00022694"/>
    </source>
</evidence>
<dbReference type="HAMAP" id="MF_01161">
    <property type="entry name" value="tRNA_Ile_lys_synt"/>
    <property type="match status" value="1"/>
</dbReference>
<evidence type="ECO:0000259" key="10">
    <source>
        <dbReference type="SMART" id="SM00977"/>
    </source>
</evidence>
<dbReference type="PANTHER" id="PTHR43033:SF1">
    <property type="entry name" value="TRNA(ILE)-LYSIDINE SYNTHASE-RELATED"/>
    <property type="match status" value="1"/>
</dbReference>
<name>A0A096BRC7_9BACT</name>
<dbReference type="GO" id="GO:0006400">
    <property type="term" value="P:tRNA modification"/>
    <property type="evidence" value="ECO:0007669"/>
    <property type="project" value="UniProtKB-UniRule"/>
</dbReference>
<dbReference type="GO" id="GO:0005524">
    <property type="term" value="F:ATP binding"/>
    <property type="evidence" value="ECO:0007669"/>
    <property type="project" value="UniProtKB-UniRule"/>
</dbReference>
<evidence type="ECO:0000256" key="7">
    <source>
        <dbReference type="ARBA" id="ARBA00048539"/>
    </source>
</evidence>
<evidence type="ECO:0000256" key="3">
    <source>
        <dbReference type="ARBA" id="ARBA00022598"/>
    </source>
</evidence>
<keyword evidence="3 8" id="KW-0436">Ligase</keyword>
<keyword evidence="9" id="KW-1133">Transmembrane helix</keyword>
<evidence type="ECO:0000313" key="12">
    <source>
        <dbReference type="Proteomes" id="UP000029525"/>
    </source>
</evidence>
<keyword evidence="4 8" id="KW-0819">tRNA processing</keyword>
<gene>
    <name evidence="8" type="primary">tilS</name>
    <name evidence="11" type="ORF">HMPREF0647_03760</name>
</gene>
<comment type="function">
    <text evidence="8">Ligates lysine onto the cytidine present at position 34 of the AUA codon-specific tRNA(Ile) that contains the anticodon CAU, in an ATP-dependent manner. Cytidine is converted to lysidine, thus changing the amino acid specificity of the tRNA from methionine to isoleucine.</text>
</comment>
<dbReference type="OrthoDB" id="9807403at2"/>
<dbReference type="SUPFAM" id="SSF52402">
    <property type="entry name" value="Adenine nucleotide alpha hydrolases-like"/>
    <property type="match status" value="1"/>
</dbReference>
<comment type="catalytic activity">
    <reaction evidence="7 8">
        <text>cytidine(34) in tRNA(Ile2) + L-lysine + ATP = lysidine(34) in tRNA(Ile2) + AMP + diphosphate + H(+)</text>
        <dbReference type="Rhea" id="RHEA:43744"/>
        <dbReference type="Rhea" id="RHEA-COMP:10625"/>
        <dbReference type="Rhea" id="RHEA-COMP:10670"/>
        <dbReference type="ChEBI" id="CHEBI:15378"/>
        <dbReference type="ChEBI" id="CHEBI:30616"/>
        <dbReference type="ChEBI" id="CHEBI:32551"/>
        <dbReference type="ChEBI" id="CHEBI:33019"/>
        <dbReference type="ChEBI" id="CHEBI:82748"/>
        <dbReference type="ChEBI" id="CHEBI:83665"/>
        <dbReference type="ChEBI" id="CHEBI:456215"/>
        <dbReference type="EC" id="6.3.4.19"/>
    </reaction>
</comment>
<dbReference type="InterPro" id="IPR012795">
    <property type="entry name" value="tRNA_Ile_lys_synt_N"/>
</dbReference>
<dbReference type="RefSeq" id="WP_036866445.1">
    <property type="nucleotide sequence ID" value="NZ_JRNQ01000018.1"/>
</dbReference>
<dbReference type="InterPro" id="IPR011063">
    <property type="entry name" value="TilS/TtcA_N"/>
</dbReference>
<dbReference type="Gene3D" id="3.40.50.620">
    <property type="entry name" value="HUPs"/>
    <property type="match status" value="1"/>
</dbReference>
<evidence type="ECO:0000256" key="9">
    <source>
        <dbReference type="SAM" id="Phobius"/>
    </source>
</evidence>
<evidence type="ECO:0000313" key="11">
    <source>
        <dbReference type="EMBL" id="KGF45227.1"/>
    </source>
</evidence>